<dbReference type="OrthoDB" id="282393at2"/>
<name>A0A518GY30_9BACT</name>
<evidence type="ECO:0000313" key="1">
    <source>
        <dbReference type="EMBL" id="QDV33497.1"/>
    </source>
</evidence>
<keyword evidence="2" id="KW-1185">Reference proteome</keyword>
<evidence type="ECO:0000313" key="2">
    <source>
        <dbReference type="Proteomes" id="UP000317835"/>
    </source>
</evidence>
<sequence length="177" mass="17723">MGNTSNRTKVAALFNDRSGADTGYQAVLDRGYSHDRITTAMTDEARQRHYPEGNVGSMEEGNKAAEGAGVGGAIGSITGGLVGAIAAIGTTLILPGLGLVVAGPLAAGLAGAGAGGLTGGLVGALVGWGIPEEHIKHYEAGLHEGGIILGVDSASEAEARAIEDDWKAAGASRIDRY</sequence>
<proteinExistence type="predicted"/>
<dbReference type="InterPro" id="IPR052948">
    <property type="entry name" value="Low_temp-induced_all0457"/>
</dbReference>
<reference evidence="1 2" key="1">
    <citation type="submission" date="2019-02" db="EMBL/GenBank/DDBJ databases">
        <title>Deep-cultivation of Planctomycetes and their phenomic and genomic characterization uncovers novel biology.</title>
        <authorList>
            <person name="Wiegand S."/>
            <person name="Jogler M."/>
            <person name="Boedeker C."/>
            <person name="Pinto D."/>
            <person name="Vollmers J."/>
            <person name="Rivas-Marin E."/>
            <person name="Kohn T."/>
            <person name="Peeters S.H."/>
            <person name="Heuer A."/>
            <person name="Rast P."/>
            <person name="Oberbeckmann S."/>
            <person name="Bunk B."/>
            <person name="Jeske O."/>
            <person name="Meyerdierks A."/>
            <person name="Storesund J.E."/>
            <person name="Kallscheuer N."/>
            <person name="Luecker S."/>
            <person name="Lage O.M."/>
            <person name="Pohl T."/>
            <person name="Merkel B.J."/>
            <person name="Hornburger P."/>
            <person name="Mueller R.-W."/>
            <person name="Bruemmer F."/>
            <person name="Labrenz M."/>
            <person name="Spormann A.M."/>
            <person name="Op den Camp H."/>
            <person name="Overmann J."/>
            <person name="Amann R."/>
            <person name="Jetten M.S.M."/>
            <person name="Mascher T."/>
            <person name="Medema M.H."/>
            <person name="Devos D.P."/>
            <person name="Kaster A.-K."/>
            <person name="Ovreas L."/>
            <person name="Rohde M."/>
            <person name="Galperin M.Y."/>
            <person name="Jogler C."/>
        </authorList>
    </citation>
    <scope>NUCLEOTIDE SEQUENCE [LARGE SCALE GENOMIC DNA]</scope>
    <source>
        <strain evidence="1 2">ElP</strain>
    </source>
</reference>
<dbReference type="PANTHER" id="PTHR36109">
    <property type="entry name" value="MEMBRANE PROTEIN-RELATED"/>
    <property type="match status" value="1"/>
</dbReference>
<protein>
    <recommendedName>
        <fullName evidence="3">General stress protein 17M-like domain-containing protein</fullName>
    </recommendedName>
</protein>
<evidence type="ECO:0008006" key="3">
    <source>
        <dbReference type="Google" id="ProtNLM"/>
    </source>
</evidence>
<accession>A0A518GY30</accession>
<dbReference type="EMBL" id="CP036426">
    <property type="protein sequence ID" value="QDV33497.1"/>
    <property type="molecule type" value="Genomic_DNA"/>
</dbReference>
<dbReference type="PANTHER" id="PTHR36109:SF2">
    <property type="entry name" value="MEMBRANE PROTEIN"/>
    <property type="match status" value="1"/>
</dbReference>
<dbReference type="KEGG" id="tpla:ElP_13700"/>
<dbReference type="Proteomes" id="UP000317835">
    <property type="component" value="Chromosome"/>
</dbReference>
<dbReference type="AlphaFoldDB" id="A0A518GY30"/>
<organism evidence="1 2">
    <name type="scientific">Tautonia plasticadhaerens</name>
    <dbReference type="NCBI Taxonomy" id="2527974"/>
    <lineage>
        <taxon>Bacteria</taxon>
        <taxon>Pseudomonadati</taxon>
        <taxon>Planctomycetota</taxon>
        <taxon>Planctomycetia</taxon>
        <taxon>Isosphaerales</taxon>
        <taxon>Isosphaeraceae</taxon>
        <taxon>Tautonia</taxon>
    </lineage>
</organism>
<dbReference type="RefSeq" id="WP_145267863.1">
    <property type="nucleotide sequence ID" value="NZ_CP036426.1"/>
</dbReference>
<gene>
    <name evidence="1" type="ORF">ElP_13700</name>
</gene>